<name>A0A9D3VS45_9ROSI</name>
<sequence length="141" mass="16448">MKLGESIKKMFDRFTNIVNGFKALGKVYSNKEMVKKLINSPSKYWEAKVTTIEESKNLDELSLDKVMGSLLACEMKLEHGKEKTRQVGVVLNFSIQEESNDDDEEEEKEEDNEEVTILAKKFKRFMKMDKGKRFQERKIIS</sequence>
<evidence type="ECO:0000313" key="1">
    <source>
        <dbReference type="EMBL" id="KAH1091933.1"/>
    </source>
</evidence>
<comment type="caution">
    <text evidence="1">The sequence shown here is derived from an EMBL/GenBank/DDBJ whole genome shotgun (WGS) entry which is preliminary data.</text>
</comment>
<dbReference type="Proteomes" id="UP000828251">
    <property type="component" value="Unassembled WGS sequence"/>
</dbReference>
<accession>A0A9D3VS45</accession>
<dbReference type="Pfam" id="PF14223">
    <property type="entry name" value="Retrotran_gag_2"/>
    <property type="match status" value="1"/>
</dbReference>
<gene>
    <name evidence="1" type="ORF">J1N35_019190</name>
</gene>
<reference evidence="1 2" key="1">
    <citation type="journal article" date="2021" name="Plant Biotechnol. J.">
        <title>Multi-omics assisted identification of the key and species-specific regulatory components of drought-tolerant mechanisms in Gossypium stocksii.</title>
        <authorList>
            <person name="Yu D."/>
            <person name="Ke L."/>
            <person name="Zhang D."/>
            <person name="Wu Y."/>
            <person name="Sun Y."/>
            <person name="Mei J."/>
            <person name="Sun J."/>
            <person name="Sun Y."/>
        </authorList>
    </citation>
    <scope>NUCLEOTIDE SEQUENCE [LARGE SCALE GENOMIC DNA]</scope>
    <source>
        <strain evidence="2">cv. E1</strain>
        <tissue evidence="1">Leaf</tissue>
    </source>
</reference>
<dbReference type="AlphaFoldDB" id="A0A9D3VS45"/>
<evidence type="ECO:0008006" key="3">
    <source>
        <dbReference type="Google" id="ProtNLM"/>
    </source>
</evidence>
<keyword evidence="2" id="KW-1185">Reference proteome</keyword>
<organism evidence="1 2">
    <name type="scientific">Gossypium stocksii</name>
    <dbReference type="NCBI Taxonomy" id="47602"/>
    <lineage>
        <taxon>Eukaryota</taxon>
        <taxon>Viridiplantae</taxon>
        <taxon>Streptophyta</taxon>
        <taxon>Embryophyta</taxon>
        <taxon>Tracheophyta</taxon>
        <taxon>Spermatophyta</taxon>
        <taxon>Magnoliopsida</taxon>
        <taxon>eudicotyledons</taxon>
        <taxon>Gunneridae</taxon>
        <taxon>Pentapetalae</taxon>
        <taxon>rosids</taxon>
        <taxon>malvids</taxon>
        <taxon>Malvales</taxon>
        <taxon>Malvaceae</taxon>
        <taxon>Malvoideae</taxon>
        <taxon>Gossypium</taxon>
    </lineage>
</organism>
<protein>
    <recommendedName>
        <fullName evidence="3">UBN2 domain-containing protein</fullName>
    </recommendedName>
</protein>
<proteinExistence type="predicted"/>
<dbReference type="OrthoDB" id="1932348at2759"/>
<dbReference type="EMBL" id="JAIQCV010000006">
    <property type="protein sequence ID" value="KAH1091933.1"/>
    <property type="molecule type" value="Genomic_DNA"/>
</dbReference>
<evidence type="ECO:0000313" key="2">
    <source>
        <dbReference type="Proteomes" id="UP000828251"/>
    </source>
</evidence>